<dbReference type="Proteomes" id="UP001178507">
    <property type="component" value="Unassembled WGS sequence"/>
</dbReference>
<dbReference type="Gene3D" id="1.10.275.10">
    <property type="entry name" value="Fumarase/aspartase (N-terminal domain)"/>
    <property type="match status" value="1"/>
</dbReference>
<feature type="repeat" description="PPR" evidence="2">
    <location>
        <begin position="719"/>
        <end position="753"/>
    </location>
</feature>
<proteinExistence type="predicted"/>
<dbReference type="InterPro" id="IPR002885">
    <property type="entry name" value="PPR_rpt"/>
</dbReference>
<comment type="caution">
    <text evidence="4">The sequence shown here is derived from an EMBL/GenBank/DDBJ whole genome shotgun (WGS) entry which is preliminary data.</text>
</comment>
<dbReference type="Gene3D" id="1.10.40.30">
    <property type="entry name" value="Fumarase/aspartase (C-terminal domain)"/>
    <property type="match status" value="1"/>
</dbReference>
<name>A0AA36JSH2_9DINO</name>
<dbReference type="PRINTS" id="PR00145">
    <property type="entry name" value="ARGSUCLYASE"/>
</dbReference>
<dbReference type="EMBL" id="CAUJNA010003842">
    <property type="protein sequence ID" value="CAJ1410847.1"/>
    <property type="molecule type" value="Genomic_DNA"/>
</dbReference>
<dbReference type="InterPro" id="IPR024083">
    <property type="entry name" value="Fumarase/histidase_N"/>
</dbReference>
<dbReference type="Gene3D" id="1.20.200.10">
    <property type="entry name" value="Fumarase/aspartase (Central domain)"/>
    <property type="match status" value="1"/>
</dbReference>
<keyword evidence="1" id="KW-0677">Repeat</keyword>
<reference evidence="4" key="1">
    <citation type="submission" date="2023-08" db="EMBL/GenBank/DDBJ databases">
        <authorList>
            <person name="Chen Y."/>
            <person name="Shah S."/>
            <person name="Dougan E. K."/>
            <person name="Thang M."/>
            <person name="Chan C."/>
        </authorList>
    </citation>
    <scope>NUCLEOTIDE SEQUENCE</scope>
</reference>
<dbReference type="GO" id="GO:0003824">
    <property type="term" value="F:catalytic activity"/>
    <property type="evidence" value="ECO:0007669"/>
    <property type="project" value="InterPro"/>
</dbReference>
<organism evidence="4 5">
    <name type="scientific">Effrenium voratum</name>
    <dbReference type="NCBI Taxonomy" id="2562239"/>
    <lineage>
        <taxon>Eukaryota</taxon>
        <taxon>Sar</taxon>
        <taxon>Alveolata</taxon>
        <taxon>Dinophyceae</taxon>
        <taxon>Suessiales</taxon>
        <taxon>Symbiodiniaceae</taxon>
        <taxon>Effrenium</taxon>
    </lineage>
</organism>
<dbReference type="Pfam" id="PF00206">
    <property type="entry name" value="Lyase_1"/>
    <property type="match status" value="1"/>
</dbReference>
<evidence type="ECO:0000259" key="3">
    <source>
        <dbReference type="Pfam" id="PF00206"/>
    </source>
</evidence>
<dbReference type="InterPro" id="IPR022761">
    <property type="entry name" value="Fumarate_lyase_N"/>
</dbReference>
<evidence type="ECO:0000256" key="2">
    <source>
        <dbReference type="PROSITE-ProRule" id="PRU00708"/>
    </source>
</evidence>
<evidence type="ECO:0000256" key="1">
    <source>
        <dbReference type="ARBA" id="ARBA00022737"/>
    </source>
</evidence>
<dbReference type="PROSITE" id="PS51375">
    <property type="entry name" value="PPR"/>
    <property type="match status" value="1"/>
</dbReference>
<dbReference type="Gene3D" id="1.25.40.10">
    <property type="entry name" value="Tetratricopeptide repeat domain"/>
    <property type="match status" value="4"/>
</dbReference>
<dbReference type="PROSITE" id="PS00163">
    <property type="entry name" value="FUMARATE_LYASES"/>
    <property type="match status" value="1"/>
</dbReference>
<dbReference type="PANTHER" id="PTHR47447:SF17">
    <property type="entry name" value="OS12G0638900 PROTEIN"/>
    <property type="match status" value="1"/>
</dbReference>
<dbReference type="Pfam" id="PF13812">
    <property type="entry name" value="PPR_3"/>
    <property type="match status" value="1"/>
</dbReference>
<evidence type="ECO:0000313" key="4">
    <source>
        <dbReference type="EMBL" id="CAJ1410847.1"/>
    </source>
</evidence>
<feature type="domain" description="Fumarate lyase N-terminal" evidence="3">
    <location>
        <begin position="35"/>
        <end position="223"/>
    </location>
</feature>
<dbReference type="InterPro" id="IPR000362">
    <property type="entry name" value="Fumarate_lyase_fam"/>
</dbReference>
<evidence type="ECO:0000313" key="5">
    <source>
        <dbReference type="Proteomes" id="UP001178507"/>
    </source>
</evidence>
<dbReference type="NCBIfam" id="TIGR00756">
    <property type="entry name" value="PPR"/>
    <property type="match status" value="1"/>
</dbReference>
<protein>
    <recommendedName>
        <fullName evidence="3">Fumarate lyase N-terminal domain-containing protein</fullName>
    </recommendedName>
</protein>
<dbReference type="InterPro" id="IPR008948">
    <property type="entry name" value="L-Aspartase-like"/>
</dbReference>
<dbReference type="PANTHER" id="PTHR47447">
    <property type="entry name" value="OS03G0856100 PROTEIN"/>
    <property type="match status" value="1"/>
</dbReference>
<gene>
    <name evidence="4" type="ORF">EVOR1521_LOCUS31580</name>
</gene>
<sequence>MAKLWQGSGGGLHPLVEAYTVGEDYRLDGEFLLPYDLKASEAHATMLQKIGVLTAEELTTLKRALQEIGDLWRKGDFKVTLSQEDGHTAIEQYITEKYGEVGKKIHTGRSRNDQSMTMIRLYSLEQLKTVKALVLELSKAAEARGSELKAVPMPGYTHMQRAMPTTVGTWLGSFAAGWLDAQKLLEGAMAVLDQNPLGSAAGFGINGLQLDRGETAKLMGFAGVQHNPMYCGLSRGMFENVALQAMSLPMVLSSRFATERASEMGLTSSCRSHLQLLQCCMPSEDMMMFTQQESLFVALPDNFVTGSSIMPQKKNYDLFEIMRANGKVFGSLQMQIQETIVGLGSGYHRDLQCTKKAFIEACELCTSTLRLLKEVLPALQVREEKLRAAMTEDLYVTDEVYKLVAKGKAFREAYGEAKEAFFKRKAQVGQGMHQVALKRPRKANQANEANQLLEMSELQDTASFNKAISACRRNWQAAVSLLRHLAPTGLRPSAASFGAAASACEKAGCWQQAVQLALTGNIIVYNAVTSACAKKEWQRALMLLNQLPAKRTEVDVITYNCTLGVCDWQRSLHLLQDLEQQRLQRSVVSFSAAITACERGDQWQRALLLFGRLERDLTGNAVAYSAAIRACEKGKQWQQALVLLQRLGARSDAVAFNCALNALAQVALWQRALVLLERMGPLADLFSYSSAMTACDLREEWQVTVALLAELRRKSMQGNVVIYNAVISAFEKGGRWQEAVALLSQLERSKMETTVVSYGAAISACDKQTRWQQGLDLLERLARKRLAGNVVTFTAAISGCAKASQWQPALSLLENLEAQRSGGNFMTFEAAIHACDAGPRRVRGSAQWQLGGEQDAGDLGFAASLVELNASEPAKLLPTKPCHGWLRTLLLLRDLALSFPLGCMCGTAGGRSHQQEGSLTHSYVMGGFPLRGDGKPFLWRDGRCEAMRGPSWQEAVHALSHESEPSLAACTKAVAACRGQWQQALRCFGKATPDVALFGAAVAVCEWEVSWGLLAQLRRARLRRSSRVFGAALRGSRWLEALEGLRELAEVSLQKTFFCCNLATNACARGQQWPEAVALHEQTGSDLVSFGTAVSACERGSQWEAAAALAVSLREARLQGNIITYNTAISAFAKGQQWPGAQLLLAELQTRHLQGDSVTEETITGPWQQAAERIWSSALHWHRVLEQLRQAPCDAFTFSWSISRCGDRWPAALALLHEQGLRRLRRTVVALGAATSASAAGGWRLAPALLAAADFGPDLALCGAALKACAEHPRQTQRLLEDFKLDPDGAYSIAFASGHVTDWRWALIFLDQMEVMQVRQSTLVYNAAMNLCAKSSKWQLATALFEVLASKGMRRDAISGGCLLSALEAVQLWRCSLQVLVLDASPDAVALNSDALTSVTNGL</sequence>
<dbReference type="InterPro" id="IPR020557">
    <property type="entry name" value="Fumarate_lyase_CS"/>
</dbReference>
<accession>A0AA36JSH2</accession>
<dbReference type="SUPFAM" id="SSF48557">
    <property type="entry name" value="L-aspartase-like"/>
    <property type="match status" value="1"/>
</dbReference>
<dbReference type="InterPro" id="IPR011990">
    <property type="entry name" value="TPR-like_helical_dom_sf"/>
</dbReference>
<dbReference type="Pfam" id="PF01535">
    <property type="entry name" value="PPR"/>
    <property type="match status" value="1"/>
</dbReference>
<keyword evidence="5" id="KW-1185">Reference proteome</keyword>
<dbReference type="PRINTS" id="PR00149">
    <property type="entry name" value="FUMRATELYASE"/>
</dbReference>